<name>K3XQJ5_SETIT</name>
<dbReference type="PANTHER" id="PTHR31669:SF217">
    <property type="entry name" value="PROTEIN FAR1-RELATED SEQUENCE"/>
    <property type="match status" value="1"/>
</dbReference>
<comment type="similarity">
    <text evidence="1">Belongs to the FHY3/FAR1 family.</text>
</comment>
<evidence type="ECO:0000256" key="1">
    <source>
        <dbReference type="RuleBase" id="RU367018"/>
    </source>
</evidence>
<dbReference type="AlphaFoldDB" id="K3XQJ5"/>
<dbReference type="InParanoid" id="K3XQJ5"/>
<dbReference type="GO" id="GO:0006355">
    <property type="term" value="P:regulation of DNA-templated transcription"/>
    <property type="evidence" value="ECO:0007669"/>
    <property type="project" value="UniProtKB-UniRule"/>
</dbReference>
<dbReference type="InterPro" id="IPR031052">
    <property type="entry name" value="FHY3/FAR1"/>
</dbReference>
<dbReference type="HOGENOM" id="CLU_065910_0_0_1"/>
<keyword evidence="1" id="KW-0539">Nucleus</keyword>
<comment type="function">
    <text evidence="1">Putative transcription activator involved in regulating light control of development.</text>
</comment>
<dbReference type="PANTHER" id="PTHR31669">
    <property type="entry name" value="PROTEIN FAR1-RELATED SEQUENCE 10-RELATED"/>
    <property type="match status" value="1"/>
</dbReference>
<keyword evidence="1" id="KW-0863">Zinc-finger</keyword>
<reference evidence="2" key="2">
    <citation type="submission" date="2018-08" db="UniProtKB">
        <authorList>
            <consortium name="EnsemblPlants"/>
        </authorList>
    </citation>
    <scope>IDENTIFICATION</scope>
    <source>
        <strain evidence="2">Yugu1</strain>
    </source>
</reference>
<keyword evidence="1" id="KW-0862">Zinc</keyword>
<evidence type="ECO:0000313" key="2">
    <source>
        <dbReference type="EnsemblPlants" id="KQL05431"/>
    </source>
</evidence>
<proteinExistence type="inferred from homology"/>
<evidence type="ECO:0000313" key="3">
    <source>
        <dbReference type="Proteomes" id="UP000004995"/>
    </source>
</evidence>
<dbReference type="GO" id="GO:0008270">
    <property type="term" value="F:zinc ion binding"/>
    <property type="evidence" value="ECO:0007669"/>
    <property type="project" value="UniProtKB-UniRule"/>
</dbReference>
<protein>
    <recommendedName>
        <fullName evidence="1">Protein FAR1-RELATED SEQUENCE</fullName>
    </recommendedName>
</protein>
<keyword evidence="1" id="KW-0479">Metal-binding</keyword>
<comment type="subcellular location">
    <subcellularLocation>
        <location evidence="1">Nucleus</location>
    </subcellularLocation>
</comment>
<organism evidence="2 3">
    <name type="scientific">Setaria italica</name>
    <name type="common">Foxtail millet</name>
    <name type="synonym">Panicum italicum</name>
    <dbReference type="NCBI Taxonomy" id="4555"/>
    <lineage>
        <taxon>Eukaryota</taxon>
        <taxon>Viridiplantae</taxon>
        <taxon>Streptophyta</taxon>
        <taxon>Embryophyta</taxon>
        <taxon>Tracheophyta</taxon>
        <taxon>Spermatophyta</taxon>
        <taxon>Magnoliopsida</taxon>
        <taxon>Liliopsida</taxon>
        <taxon>Poales</taxon>
        <taxon>Poaceae</taxon>
        <taxon>PACMAD clade</taxon>
        <taxon>Panicoideae</taxon>
        <taxon>Panicodae</taxon>
        <taxon>Paniceae</taxon>
        <taxon>Cenchrinae</taxon>
        <taxon>Setaria</taxon>
    </lineage>
</organism>
<accession>K3XQJ5</accession>
<dbReference type="EMBL" id="AGNK02003110">
    <property type="status" value="NOT_ANNOTATED_CDS"/>
    <property type="molecule type" value="Genomic_DNA"/>
</dbReference>
<dbReference type="Gramene" id="KQL05431">
    <property type="protein sequence ID" value="KQL05431"/>
    <property type="gene ID" value="SETIT_004181mg"/>
</dbReference>
<sequence length="261" mass="30963">MMSELFGGRQNWPFTEKDLKNMVWEYELNQLYTQHKDKNLKERLESLINYLLGPTQFEVEWKKLVDECGIVDNPAIIALWEKRKSWIATYFEGMYCGKMTSTQRSESQNRVLKDGYVNNNTTLHMFAKRVLHSLQHTDHMDAEKFVQAEVIRACKSRFDEQLSKVYKTVYQEYKKQYGNSTTFVIEPNPDLEVRNGYLVTHEKGMRSFCWARYAFRVVEDKEAGVYECKCKQWEHTGKLVQSIPGKYILKRYTRDARSMIP</sequence>
<dbReference type="Proteomes" id="UP000004995">
    <property type="component" value="Unassembled WGS sequence"/>
</dbReference>
<reference evidence="3" key="1">
    <citation type="journal article" date="2012" name="Nat. Biotechnol.">
        <title>Reference genome sequence of the model plant Setaria.</title>
        <authorList>
            <person name="Bennetzen J.L."/>
            <person name="Schmutz J."/>
            <person name="Wang H."/>
            <person name="Percifield R."/>
            <person name="Hawkins J."/>
            <person name="Pontaroli A.C."/>
            <person name="Estep M."/>
            <person name="Feng L."/>
            <person name="Vaughn J.N."/>
            <person name="Grimwood J."/>
            <person name="Jenkins J."/>
            <person name="Barry K."/>
            <person name="Lindquist E."/>
            <person name="Hellsten U."/>
            <person name="Deshpande S."/>
            <person name="Wang X."/>
            <person name="Wu X."/>
            <person name="Mitros T."/>
            <person name="Triplett J."/>
            <person name="Yang X."/>
            <person name="Ye C.Y."/>
            <person name="Mauro-Herrera M."/>
            <person name="Wang L."/>
            <person name="Li P."/>
            <person name="Sharma M."/>
            <person name="Sharma R."/>
            <person name="Ronald P.C."/>
            <person name="Panaud O."/>
            <person name="Kellogg E.A."/>
            <person name="Brutnell T.P."/>
            <person name="Doust A.N."/>
            <person name="Tuskan G.A."/>
            <person name="Rokhsar D."/>
            <person name="Devos K.M."/>
        </authorList>
    </citation>
    <scope>NUCLEOTIDE SEQUENCE [LARGE SCALE GENOMIC DNA]</scope>
    <source>
        <strain evidence="3">cv. Yugu1</strain>
    </source>
</reference>
<dbReference type="EnsemblPlants" id="KQL05431">
    <property type="protein sequence ID" value="KQL05431"/>
    <property type="gene ID" value="SETIT_004181mg"/>
</dbReference>
<dbReference type="OMA" id="VHRICKW"/>
<keyword evidence="3" id="KW-1185">Reference proteome</keyword>
<dbReference type="GO" id="GO:0005634">
    <property type="term" value="C:nucleus"/>
    <property type="evidence" value="ECO:0007669"/>
    <property type="project" value="UniProtKB-SubCell"/>
</dbReference>
<dbReference type="eggNOG" id="ENOG502QSJE">
    <property type="taxonomic scope" value="Eukaryota"/>
</dbReference>